<feature type="non-terminal residue" evidence="1">
    <location>
        <position position="1"/>
    </location>
</feature>
<keyword evidence="2" id="KW-1185">Reference proteome</keyword>
<evidence type="ECO:0000313" key="2">
    <source>
        <dbReference type="Proteomes" id="UP001189624"/>
    </source>
</evidence>
<evidence type="ECO:0000313" key="1">
    <source>
        <dbReference type="EMBL" id="CAJ1978876.1"/>
    </source>
</evidence>
<organism evidence="1 2">
    <name type="scientific">Sphenostylis stenocarpa</name>
    <dbReference type="NCBI Taxonomy" id="92480"/>
    <lineage>
        <taxon>Eukaryota</taxon>
        <taxon>Viridiplantae</taxon>
        <taxon>Streptophyta</taxon>
        <taxon>Embryophyta</taxon>
        <taxon>Tracheophyta</taxon>
        <taxon>Spermatophyta</taxon>
        <taxon>Magnoliopsida</taxon>
        <taxon>eudicotyledons</taxon>
        <taxon>Gunneridae</taxon>
        <taxon>Pentapetalae</taxon>
        <taxon>rosids</taxon>
        <taxon>fabids</taxon>
        <taxon>Fabales</taxon>
        <taxon>Fabaceae</taxon>
        <taxon>Papilionoideae</taxon>
        <taxon>50 kb inversion clade</taxon>
        <taxon>NPAAA clade</taxon>
        <taxon>indigoferoid/millettioid clade</taxon>
        <taxon>Phaseoleae</taxon>
        <taxon>Sphenostylis</taxon>
    </lineage>
</organism>
<protein>
    <submittedName>
        <fullName evidence="1">Uncharacterized protein</fullName>
    </submittedName>
</protein>
<feature type="non-terminal residue" evidence="1">
    <location>
        <position position="79"/>
    </location>
</feature>
<dbReference type="EMBL" id="OY731408">
    <property type="protein sequence ID" value="CAJ1978876.1"/>
    <property type="molecule type" value="Genomic_DNA"/>
</dbReference>
<reference evidence="1" key="1">
    <citation type="submission" date="2023-10" db="EMBL/GenBank/DDBJ databases">
        <authorList>
            <person name="Domelevo Entfellner J.-B."/>
        </authorList>
    </citation>
    <scope>NUCLEOTIDE SEQUENCE</scope>
</reference>
<sequence>CSSMRFFLETTKVSNGGTIPIVQTDLRDEQIYGWNGHKLIVNIEEWKYIEHRHMQMQSFGKQFNVSEFWFNGGKISDSS</sequence>
<proteinExistence type="predicted"/>
<gene>
    <name evidence="1" type="ORF">AYBTSS11_LOCUS31080</name>
</gene>
<name>A0AA86W6C6_9FABA</name>
<accession>A0AA86W6C6</accession>
<dbReference type="AlphaFoldDB" id="A0AA86W6C6"/>
<dbReference type="Gramene" id="rna-AYBTSS11_LOCUS31080">
    <property type="protein sequence ID" value="CAJ1978876.1"/>
    <property type="gene ID" value="gene-AYBTSS11_LOCUS31080"/>
</dbReference>
<dbReference type="Proteomes" id="UP001189624">
    <property type="component" value="Chromosome 11"/>
</dbReference>